<dbReference type="EMBL" id="CP013729">
    <property type="protein sequence ID" value="ALV07794.1"/>
    <property type="molecule type" value="Genomic_DNA"/>
</dbReference>
<accession>A0A0U3LMY2</accession>
<evidence type="ECO:0000313" key="2">
    <source>
        <dbReference type="Proteomes" id="UP000060699"/>
    </source>
</evidence>
<protein>
    <submittedName>
        <fullName evidence="1">Uncharacterized protein</fullName>
    </submittedName>
</protein>
<proteinExistence type="predicted"/>
<reference evidence="1 2" key="1">
    <citation type="submission" date="2015-12" db="EMBL/GenBank/DDBJ databases">
        <title>Complete genome of Roseateles depolymerans KCTC 42856.</title>
        <authorList>
            <person name="Kim K.M."/>
        </authorList>
    </citation>
    <scope>NUCLEOTIDE SEQUENCE [LARGE SCALE GENOMIC DNA]</scope>
    <source>
        <strain evidence="1 2">KCTC 42856</strain>
    </source>
</reference>
<dbReference type="OrthoDB" id="9154138at2"/>
<organism evidence="1 2">
    <name type="scientific">Roseateles depolymerans</name>
    <dbReference type="NCBI Taxonomy" id="76731"/>
    <lineage>
        <taxon>Bacteria</taxon>
        <taxon>Pseudomonadati</taxon>
        <taxon>Pseudomonadota</taxon>
        <taxon>Betaproteobacteria</taxon>
        <taxon>Burkholderiales</taxon>
        <taxon>Sphaerotilaceae</taxon>
        <taxon>Roseateles</taxon>
    </lineage>
</organism>
<keyword evidence="2" id="KW-1185">Reference proteome</keyword>
<dbReference type="KEGG" id="rdp:RD2015_3336"/>
<dbReference type="Proteomes" id="UP000060699">
    <property type="component" value="Chromosome"/>
</dbReference>
<evidence type="ECO:0000313" key="1">
    <source>
        <dbReference type="EMBL" id="ALV07794.1"/>
    </source>
</evidence>
<sequence>MVREGEELSGDAKRSCRAVFMSRFADESFDRATGPVNTVNLEIDVLNGRVLMDGNAVWAADGALRGQDRKRPIRCLDRSGELLIGESQNAGTVVTILFDEEEFPDSILTSSIVKRFVKKTGVLPVEGSRASAVATFPWGTVAFWVDPKQGDLSITVAGLRGATSSPPT</sequence>
<gene>
    <name evidence="1" type="ORF">RD2015_3336</name>
</gene>
<name>A0A0U3LMY2_9BURK</name>
<dbReference type="AlphaFoldDB" id="A0A0U3LMY2"/>
<dbReference type="RefSeq" id="WP_058935847.1">
    <property type="nucleotide sequence ID" value="NZ_CP013729.1"/>
</dbReference>